<name>A0A2A4JQP7_HELVI</name>
<organism evidence="2">
    <name type="scientific">Heliothis virescens</name>
    <name type="common">Tobacco budworm moth</name>
    <dbReference type="NCBI Taxonomy" id="7102"/>
    <lineage>
        <taxon>Eukaryota</taxon>
        <taxon>Metazoa</taxon>
        <taxon>Ecdysozoa</taxon>
        <taxon>Arthropoda</taxon>
        <taxon>Hexapoda</taxon>
        <taxon>Insecta</taxon>
        <taxon>Pterygota</taxon>
        <taxon>Neoptera</taxon>
        <taxon>Endopterygota</taxon>
        <taxon>Lepidoptera</taxon>
        <taxon>Glossata</taxon>
        <taxon>Ditrysia</taxon>
        <taxon>Noctuoidea</taxon>
        <taxon>Noctuidae</taxon>
        <taxon>Heliothinae</taxon>
        <taxon>Heliothis</taxon>
    </lineage>
</organism>
<dbReference type="EMBL" id="NWSH01000880">
    <property type="protein sequence ID" value="PCG73742.1"/>
    <property type="molecule type" value="Genomic_DNA"/>
</dbReference>
<sequence>MAGRSKKIQLPKSVLDMKFMKKTKERIEKEIENTQDLDSLYSNIITNEMRSASGNFISESSFIFCETMLEGRLSFKGMNPEIERLMELENGVKTEDISSEMVKDVSDDILAKKMAKFNKMKRPSNSPVSEVTNNKRKREKHIKSDENL</sequence>
<dbReference type="InterPro" id="IPR019324">
    <property type="entry name" value="MPP6"/>
</dbReference>
<dbReference type="PANTHER" id="PTHR13582">
    <property type="entry name" value="M-PHASE PHOSPHOPROTEIN 6"/>
    <property type="match status" value="1"/>
</dbReference>
<feature type="region of interest" description="Disordered" evidence="1">
    <location>
        <begin position="116"/>
        <end position="148"/>
    </location>
</feature>
<reference evidence="2" key="1">
    <citation type="submission" date="2017-09" db="EMBL/GenBank/DDBJ databases">
        <title>Contemporary evolution of a Lepidopteran species, Heliothis virescens, in response to modern agricultural practices.</title>
        <authorList>
            <person name="Fritz M.L."/>
            <person name="Deyonke A.M."/>
            <person name="Papanicolaou A."/>
            <person name="Micinski S."/>
            <person name="Westbrook J."/>
            <person name="Gould F."/>
        </authorList>
    </citation>
    <scope>NUCLEOTIDE SEQUENCE [LARGE SCALE GENOMIC DNA]</scope>
    <source>
        <strain evidence="2">HvINT-</strain>
        <tissue evidence="2">Whole body</tissue>
    </source>
</reference>
<comment type="caution">
    <text evidence="2">The sequence shown here is derived from an EMBL/GenBank/DDBJ whole genome shotgun (WGS) entry which is preliminary data.</text>
</comment>
<evidence type="ECO:0000313" key="2">
    <source>
        <dbReference type="EMBL" id="PCG73742.1"/>
    </source>
</evidence>
<evidence type="ECO:0008006" key="3">
    <source>
        <dbReference type="Google" id="ProtNLM"/>
    </source>
</evidence>
<evidence type="ECO:0000256" key="1">
    <source>
        <dbReference type="SAM" id="MobiDB-lite"/>
    </source>
</evidence>
<dbReference type="Pfam" id="PF10175">
    <property type="entry name" value="MPP6"/>
    <property type="match status" value="1"/>
</dbReference>
<gene>
    <name evidence="2" type="ORF">B5V51_14484</name>
</gene>
<dbReference type="AlphaFoldDB" id="A0A2A4JQP7"/>
<dbReference type="PANTHER" id="PTHR13582:SF0">
    <property type="entry name" value="M-PHASE PHOSPHOPROTEIN 6"/>
    <property type="match status" value="1"/>
</dbReference>
<dbReference type="STRING" id="7102.A0A2A4JQP7"/>
<accession>A0A2A4JQP7</accession>
<feature type="compositionally biased region" description="Polar residues" evidence="1">
    <location>
        <begin position="123"/>
        <end position="132"/>
    </location>
</feature>
<dbReference type="GO" id="GO:0000460">
    <property type="term" value="P:maturation of 5.8S rRNA"/>
    <property type="evidence" value="ECO:0007669"/>
    <property type="project" value="TreeGrafter"/>
</dbReference>
<proteinExistence type="predicted"/>
<protein>
    <recommendedName>
        <fullName evidence="3">M-phase phosphoprotein 6</fullName>
    </recommendedName>
</protein>